<feature type="non-terminal residue" evidence="1">
    <location>
        <position position="1"/>
    </location>
</feature>
<dbReference type="EMBL" id="UINC01132154">
    <property type="protein sequence ID" value="SVD14288.1"/>
    <property type="molecule type" value="Genomic_DNA"/>
</dbReference>
<dbReference type="AlphaFoldDB" id="A0A382SYQ4"/>
<protein>
    <submittedName>
        <fullName evidence="1">Uncharacterized protein</fullName>
    </submittedName>
</protein>
<reference evidence="1" key="1">
    <citation type="submission" date="2018-05" db="EMBL/GenBank/DDBJ databases">
        <authorList>
            <person name="Lanie J.A."/>
            <person name="Ng W.-L."/>
            <person name="Kazmierczak K.M."/>
            <person name="Andrzejewski T.M."/>
            <person name="Davidsen T.M."/>
            <person name="Wayne K.J."/>
            <person name="Tettelin H."/>
            <person name="Glass J.I."/>
            <person name="Rusch D."/>
            <person name="Podicherti R."/>
            <person name="Tsui H.-C.T."/>
            <person name="Winkler M.E."/>
        </authorList>
    </citation>
    <scope>NUCLEOTIDE SEQUENCE</scope>
</reference>
<proteinExistence type="predicted"/>
<evidence type="ECO:0000313" key="1">
    <source>
        <dbReference type="EMBL" id="SVD14288.1"/>
    </source>
</evidence>
<gene>
    <name evidence="1" type="ORF">METZ01_LOCUS367142</name>
</gene>
<organism evidence="1">
    <name type="scientific">marine metagenome</name>
    <dbReference type="NCBI Taxonomy" id="408172"/>
    <lineage>
        <taxon>unclassified sequences</taxon>
        <taxon>metagenomes</taxon>
        <taxon>ecological metagenomes</taxon>
    </lineage>
</organism>
<name>A0A382SYQ4_9ZZZZ</name>
<sequence length="31" mass="3486">PTSRPARNSYLAELGFGMRIHIMVQAILNDN</sequence>
<accession>A0A382SYQ4</accession>